<organism evidence="2 3">
    <name type="scientific">Merismopedia glauca CCAP 1448/3</name>
    <dbReference type="NCBI Taxonomy" id="1296344"/>
    <lineage>
        <taxon>Bacteria</taxon>
        <taxon>Bacillati</taxon>
        <taxon>Cyanobacteriota</taxon>
        <taxon>Cyanophyceae</taxon>
        <taxon>Synechococcales</taxon>
        <taxon>Merismopediaceae</taxon>
        <taxon>Merismopedia</taxon>
    </lineage>
</organism>
<feature type="transmembrane region" description="Helical" evidence="1">
    <location>
        <begin position="12"/>
        <end position="30"/>
    </location>
</feature>
<reference evidence="2 3" key="2">
    <citation type="submission" date="2018-03" db="EMBL/GenBank/DDBJ databases">
        <title>The ancient ancestry and fast evolution of plastids.</title>
        <authorList>
            <person name="Moore K.R."/>
            <person name="Magnabosco C."/>
            <person name="Momper L."/>
            <person name="Gold D.A."/>
            <person name="Bosak T."/>
            <person name="Fournier G.P."/>
        </authorList>
    </citation>
    <scope>NUCLEOTIDE SEQUENCE [LARGE SCALE GENOMIC DNA]</scope>
    <source>
        <strain evidence="2 3">CCAP 1448/3</strain>
    </source>
</reference>
<keyword evidence="1" id="KW-1133">Transmembrane helix</keyword>
<name>A0A2T1C3K0_9CYAN</name>
<reference evidence="2 3" key="1">
    <citation type="submission" date="2018-02" db="EMBL/GenBank/DDBJ databases">
        <authorList>
            <person name="Cohen D.B."/>
            <person name="Kent A.D."/>
        </authorList>
    </citation>
    <scope>NUCLEOTIDE SEQUENCE [LARGE SCALE GENOMIC DNA]</scope>
    <source>
        <strain evidence="2 3">CCAP 1448/3</strain>
    </source>
</reference>
<keyword evidence="1" id="KW-0472">Membrane</keyword>
<dbReference type="AlphaFoldDB" id="A0A2T1C3K0"/>
<gene>
    <name evidence="2" type="ORF">C7B64_11570</name>
</gene>
<accession>A0A2T1C3K0</accession>
<sequence length="86" mass="9813">MDCQPTFIVDTLVYLAFQGLLFWIAVMALGDRLMERILGMKQLTDIQPPSTVESKSLPPVSDMEFKTIDLQTKRIASVDFFRSDEL</sequence>
<dbReference type="RefSeq" id="WP_106288810.1">
    <property type="nucleotide sequence ID" value="NZ_CAWNTC010000039.1"/>
</dbReference>
<dbReference type="EMBL" id="PVWJ01000049">
    <property type="protein sequence ID" value="PSB02784.1"/>
    <property type="molecule type" value="Genomic_DNA"/>
</dbReference>
<comment type="caution">
    <text evidence="2">The sequence shown here is derived from an EMBL/GenBank/DDBJ whole genome shotgun (WGS) entry which is preliminary data.</text>
</comment>
<dbReference type="Proteomes" id="UP000238762">
    <property type="component" value="Unassembled WGS sequence"/>
</dbReference>
<keyword evidence="1" id="KW-0812">Transmembrane</keyword>
<keyword evidence="3" id="KW-1185">Reference proteome</keyword>
<protein>
    <submittedName>
        <fullName evidence="2">Uncharacterized protein</fullName>
    </submittedName>
</protein>
<evidence type="ECO:0000313" key="2">
    <source>
        <dbReference type="EMBL" id="PSB02784.1"/>
    </source>
</evidence>
<proteinExistence type="predicted"/>
<evidence type="ECO:0000313" key="3">
    <source>
        <dbReference type="Proteomes" id="UP000238762"/>
    </source>
</evidence>
<evidence type="ECO:0000256" key="1">
    <source>
        <dbReference type="SAM" id="Phobius"/>
    </source>
</evidence>